<keyword evidence="6" id="KW-0547">Nucleotide-binding</keyword>
<evidence type="ECO:0000256" key="7">
    <source>
        <dbReference type="ARBA" id="ARBA00022840"/>
    </source>
</evidence>
<gene>
    <name evidence="11" type="ORF">JYK00_07590</name>
</gene>
<keyword evidence="7" id="KW-0067">ATP-binding</keyword>
<evidence type="ECO:0000259" key="10">
    <source>
        <dbReference type="Pfam" id="PF01909"/>
    </source>
</evidence>
<evidence type="ECO:0000256" key="1">
    <source>
        <dbReference type="ARBA" id="ARBA00001946"/>
    </source>
</evidence>
<dbReference type="PANTHER" id="PTHR33571">
    <property type="entry name" value="SSL8005 PROTEIN"/>
    <property type="match status" value="1"/>
</dbReference>
<keyword evidence="2" id="KW-1277">Toxin-antitoxin system</keyword>
<dbReference type="CDD" id="cd05403">
    <property type="entry name" value="NT_KNTase_like"/>
    <property type="match status" value="1"/>
</dbReference>
<dbReference type="InterPro" id="IPR052038">
    <property type="entry name" value="Type-VII_TA_antitoxin"/>
</dbReference>
<sequence length="97" mass="11221">MKLEEIKKILSEHKEELKDKYGIKSIAVFGSFARGEEKELSDVDILVEFEKNIGWEFVDLCEEFERLLGVKVDVVTKNAVSSKPLLWESIKEDIVYV</sequence>
<keyword evidence="3" id="KW-0808">Transferase</keyword>
<evidence type="ECO:0000313" key="11">
    <source>
        <dbReference type="EMBL" id="QTA37586.1"/>
    </source>
</evidence>
<comment type="similarity">
    <text evidence="9">Belongs to the MntA antitoxin family.</text>
</comment>
<proteinExistence type="inferred from homology"/>
<dbReference type="Pfam" id="PF01909">
    <property type="entry name" value="NTP_transf_2"/>
    <property type="match status" value="1"/>
</dbReference>
<dbReference type="RefSeq" id="WP_207566310.1">
    <property type="nucleotide sequence ID" value="NZ_CP071446.1"/>
</dbReference>
<dbReference type="PANTHER" id="PTHR33571:SF14">
    <property type="entry name" value="PROTEIN ADENYLYLTRANSFERASE MJ0435-RELATED"/>
    <property type="match status" value="1"/>
</dbReference>
<evidence type="ECO:0000256" key="9">
    <source>
        <dbReference type="ARBA" id="ARBA00038276"/>
    </source>
</evidence>
<dbReference type="InterPro" id="IPR043519">
    <property type="entry name" value="NT_sf"/>
</dbReference>
<keyword evidence="4" id="KW-0548">Nucleotidyltransferase</keyword>
<reference evidence="11 12" key="1">
    <citation type="submission" date="2021-03" db="EMBL/GenBank/DDBJ databases">
        <title>Thermosipho ferrireducens sp.nov., an anaerobic thermophilic iron-reducing bacterium isolated from a deep-sea hydrothermal sulfide deposits.</title>
        <authorList>
            <person name="Zeng X."/>
            <person name="Chen Y."/>
            <person name="Shao Z."/>
        </authorList>
    </citation>
    <scope>NUCLEOTIDE SEQUENCE [LARGE SCALE GENOMIC DNA]</scope>
    <source>
        <strain evidence="11 12">JL129W03</strain>
    </source>
</reference>
<organism evidence="11 12">
    <name type="scientific">Thermosipho ferrireducens</name>
    <dbReference type="NCBI Taxonomy" id="2571116"/>
    <lineage>
        <taxon>Bacteria</taxon>
        <taxon>Thermotogati</taxon>
        <taxon>Thermotogota</taxon>
        <taxon>Thermotogae</taxon>
        <taxon>Thermotogales</taxon>
        <taxon>Fervidobacteriaceae</taxon>
        <taxon>Thermosipho</taxon>
    </lineage>
</organism>
<evidence type="ECO:0000256" key="4">
    <source>
        <dbReference type="ARBA" id="ARBA00022695"/>
    </source>
</evidence>
<evidence type="ECO:0000256" key="8">
    <source>
        <dbReference type="ARBA" id="ARBA00022842"/>
    </source>
</evidence>
<protein>
    <submittedName>
        <fullName evidence="11">Nucleotidyltransferase family protein</fullName>
    </submittedName>
</protein>
<dbReference type="EMBL" id="CP071446">
    <property type="protein sequence ID" value="QTA37586.1"/>
    <property type="molecule type" value="Genomic_DNA"/>
</dbReference>
<dbReference type="Proteomes" id="UP000671862">
    <property type="component" value="Chromosome"/>
</dbReference>
<name>A0ABX7S506_9BACT</name>
<dbReference type="Gene3D" id="3.30.460.10">
    <property type="entry name" value="Beta Polymerase, domain 2"/>
    <property type="match status" value="1"/>
</dbReference>
<keyword evidence="5" id="KW-0479">Metal-binding</keyword>
<evidence type="ECO:0000256" key="2">
    <source>
        <dbReference type="ARBA" id="ARBA00022649"/>
    </source>
</evidence>
<dbReference type="SUPFAM" id="SSF81301">
    <property type="entry name" value="Nucleotidyltransferase"/>
    <property type="match status" value="1"/>
</dbReference>
<keyword evidence="12" id="KW-1185">Reference proteome</keyword>
<accession>A0ABX7S506</accession>
<evidence type="ECO:0000256" key="5">
    <source>
        <dbReference type="ARBA" id="ARBA00022723"/>
    </source>
</evidence>
<evidence type="ECO:0000313" key="12">
    <source>
        <dbReference type="Proteomes" id="UP000671862"/>
    </source>
</evidence>
<keyword evidence="8" id="KW-0460">Magnesium</keyword>
<comment type="cofactor">
    <cofactor evidence="1">
        <name>Mg(2+)</name>
        <dbReference type="ChEBI" id="CHEBI:18420"/>
    </cofactor>
</comment>
<feature type="domain" description="Polymerase nucleotidyl transferase" evidence="10">
    <location>
        <begin position="10"/>
        <end position="96"/>
    </location>
</feature>
<evidence type="ECO:0000256" key="3">
    <source>
        <dbReference type="ARBA" id="ARBA00022679"/>
    </source>
</evidence>
<dbReference type="InterPro" id="IPR002934">
    <property type="entry name" value="Polymerase_NTP_transf_dom"/>
</dbReference>
<evidence type="ECO:0000256" key="6">
    <source>
        <dbReference type="ARBA" id="ARBA00022741"/>
    </source>
</evidence>